<sequence length="427" mass="47967">MGHGNGFLKSDFYYAFDNIEQGIFTTRDRAKHARKRKFVAHMFSPKSMVDFEPYTTHALIIMGRQFEKLLDTGKAGQYTVLGLQDEKIAARQGKNEVAIDGVAWAGFLAFDIIGDLAFGKSFGFCEAGVDVIQGIRKLRDRGEWCSTVGQAPWIKTWTPYFFFDTFFTQGFKAARGLATIGIACVEERKLTAIDPNRKDILYYLLTAKDPDTGGPLPDRELKAEALTQLIAGSDTTGNSIAQILDLVPRHPEKLRKLQAELDAKFPSPIHPDFVAAFADCKDLPYLEAVIYEVLRLRTVTSMGLPRVVGKGGATVCGIPFKEGTVLSVPTYTTHRDTRIWGENALSFEPERWLKGNRPDLEKSYLAFSYGPRACIGRNVAFMELKKTISTVFRRFEIRPVFPEKEPVIREGFHNKVDDALIFISRRA</sequence>
<evidence type="ECO:0000256" key="1">
    <source>
        <dbReference type="ARBA" id="ARBA00001971"/>
    </source>
</evidence>
<evidence type="ECO:0000256" key="7">
    <source>
        <dbReference type="ARBA" id="ARBA00023033"/>
    </source>
</evidence>
<dbReference type="Gene3D" id="1.10.630.10">
    <property type="entry name" value="Cytochrome P450"/>
    <property type="match status" value="1"/>
</dbReference>
<keyword evidence="6 8" id="KW-0408">Iron</keyword>
<dbReference type="GO" id="GO:0004497">
    <property type="term" value="F:monooxygenase activity"/>
    <property type="evidence" value="ECO:0007669"/>
    <property type="project" value="UniProtKB-KW"/>
</dbReference>
<name>A0A3E2HLC3_SCYLI</name>
<dbReference type="InterPro" id="IPR036396">
    <property type="entry name" value="Cyt_P450_sf"/>
</dbReference>
<protein>
    <submittedName>
        <fullName evidence="10">Uncharacterized protein</fullName>
    </submittedName>
</protein>
<proteinExistence type="inferred from homology"/>
<dbReference type="OrthoDB" id="1470350at2759"/>
<keyword evidence="7 9" id="KW-0503">Monooxygenase</keyword>
<feature type="non-terminal residue" evidence="10">
    <location>
        <position position="427"/>
    </location>
</feature>
<keyword evidence="11" id="KW-1185">Reference proteome</keyword>
<evidence type="ECO:0000313" key="11">
    <source>
        <dbReference type="Proteomes" id="UP000258309"/>
    </source>
</evidence>
<keyword evidence="4 8" id="KW-0479">Metal-binding</keyword>
<dbReference type="GO" id="GO:0005506">
    <property type="term" value="F:iron ion binding"/>
    <property type="evidence" value="ECO:0007669"/>
    <property type="project" value="InterPro"/>
</dbReference>
<dbReference type="PANTHER" id="PTHR24305:SF29">
    <property type="entry name" value="BENZOATE-PARA-HYDROXYLASE"/>
    <property type="match status" value="1"/>
</dbReference>
<dbReference type="GO" id="GO:0016705">
    <property type="term" value="F:oxidoreductase activity, acting on paired donors, with incorporation or reduction of molecular oxygen"/>
    <property type="evidence" value="ECO:0007669"/>
    <property type="project" value="InterPro"/>
</dbReference>
<feature type="non-terminal residue" evidence="10">
    <location>
        <position position="1"/>
    </location>
</feature>
<comment type="cofactor">
    <cofactor evidence="1 8">
        <name>heme</name>
        <dbReference type="ChEBI" id="CHEBI:30413"/>
    </cofactor>
</comment>
<evidence type="ECO:0000256" key="8">
    <source>
        <dbReference type="PIRSR" id="PIRSR602401-1"/>
    </source>
</evidence>
<organism evidence="10 11">
    <name type="scientific">Scytalidium lignicola</name>
    <name type="common">Hyphomycete</name>
    <dbReference type="NCBI Taxonomy" id="5539"/>
    <lineage>
        <taxon>Eukaryota</taxon>
        <taxon>Fungi</taxon>
        <taxon>Dikarya</taxon>
        <taxon>Ascomycota</taxon>
        <taxon>Pezizomycotina</taxon>
        <taxon>Leotiomycetes</taxon>
        <taxon>Leotiomycetes incertae sedis</taxon>
        <taxon>Scytalidium</taxon>
    </lineage>
</organism>
<reference evidence="10 11" key="1">
    <citation type="submission" date="2018-05" db="EMBL/GenBank/DDBJ databases">
        <title>Draft genome sequence of Scytalidium lignicola DSM 105466, a ubiquitous saprotrophic fungus.</title>
        <authorList>
            <person name="Buettner E."/>
            <person name="Gebauer A.M."/>
            <person name="Hofrichter M."/>
            <person name="Liers C."/>
            <person name="Kellner H."/>
        </authorList>
    </citation>
    <scope>NUCLEOTIDE SEQUENCE [LARGE SCALE GENOMIC DNA]</scope>
    <source>
        <strain evidence="10 11">DSM 105466</strain>
    </source>
</reference>
<dbReference type="InterPro" id="IPR002401">
    <property type="entry name" value="Cyt_P450_E_grp-I"/>
</dbReference>
<dbReference type="PRINTS" id="PR00385">
    <property type="entry name" value="P450"/>
</dbReference>
<dbReference type="EMBL" id="NCSJ02000024">
    <property type="protein sequence ID" value="RFU34180.1"/>
    <property type="molecule type" value="Genomic_DNA"/>
</dbReference>
<dbReference type="OMA" id="KCEANEL"/>
<keyword evidence="3 8" id="KW-0349">Heme</keyword>
<dbReference type="SUPFAM" id="SSF48264">
    <property type="entry name" value="Cytochrome P450"/>
    <property type="match status" value="1"/>
</dbReference>
<gene>
    <name evidence="10" type="ORF">B7463_g2156</name>
</gene>
<accession>A0A3E2HLC3</accession>
<dbReference type="GO" id="GO:0020037">
    <property type="term" value="F:heme binding"/>
    <property type="evidence" value="ECO:0007669"/>
    <property type="project" value="InterPro"/>
</dbReference>
<evidence type="ECO:0000256" key="3">
    <source>
        <dbReference type="ARBA" id="ARBA00022617"/>
    </source>
</evidence>
<comment type="caution">
    <text evidence="10">The sequence shown here is derived from an EMBL/GenBank/DDBJ whole genome shotgun (WGS) entry which is preliminary data.</text>
</comment>
<dbReference type="InterPro" id="IPR050121">
    <property type="entry name" value="Cytochrome_P450_monoxygenase"/>
</dbReference>
<evidence type="ECO:0000256" key="4">
    <source>
        <dbReference type="ARBA" id="ARBA00022723"/>
    </source>
</evidence>
<keyword evidence="5 9" id="KW-0560">Oxidoreductase</keyword>
<dbReference type="InterPro" id="IPR001128">
    <property type="entry name" value="Cyt_P450"/>
</dbReference>
<dbReference type="PANTHER" id="PTHR24305">
    <property type="entry name" value="CYTOCHROME P450"/>
    <property type="match status" value="1"/>
</dbReference>
<evidence type="ECO:0000256" key="9">
    <source>
        <dbReference type="RuleBase" id="RU000461"/>
    </source>
</evidence>
<comment type="similarity">
    <text evidence="2 9">Belongs to the cytochrome P450 family.</text>
</comment>
<dbReference type="PROSITE" id="PS00086">
    <property type="entry name" value="CYTOCHROME_P450"/>
    <property type="match status" value="1"/>
</dbReference>
<dbReference type="Pfam" id="PF00067">
    <property type="entry name" value="p450"/>
    <property type="match status" value="1"/>
</dbReference>
<evidence type="ECO:0000313" key="10">
    <source>
        <dbReference type="EMBL" id="RFU34180.1"/>
    </source>
</evidence>
<dbReference type="AlphaFoldDB" id="A0A3E2HLC3"/>
<dbReference type="InterPro" id="IPR017972">
    <property type="entry name" value="Cyt_P450_CS"/>
</dbReference>
<dbReference type="Proteomes" id="UP000258309">
    <property type="component" value="Unassembled WGS sequence"/>
</dbReference>
<dbReference type="STRING" id="5539.A0A3E2HLC3"/>
<evidence type="ECO:0000256" key="5">
    <source>
        <dbReference type="ARBA" id="ARBA00023002"/>
    </source>
</evidence>
<feature type="binding site" description="axial binding residue" evidence="8">
    <location>
        <position position="374"/>
    </location>
    <ligand>
        <name>heme</name>
        <dbReference type="ChEBI" id="CHEBI:30413"/>
    </ligand>
    <ligandPart>
        <name>Fe</name>
        <dbReference type="ChEBI" id="CHEBI:18248"/>
    </ligandPart>
</feature>
<dbReference type="PRINTS" id="PR00463">
    <property type="entry name" value="EP450I"/>
</dbReference>
<evidence type="ECO:0000256" key="2">
    <source>
        <dbReference type="ARBA" id="ARBA00010617"/>
    </source>
</evidence>
<evidence type="ECO:0000256" key="6">
    <source>
        <dbReference type="ARBA" id="ARBA00023004"/>
    </source>
</evidence>